<evidence type="ECO:0000313" key="2">
    <source>
        <dbReference type="EMBL" id="KMM64494.1"/>
    </source>
</evidence>
<dbReference type="CDD" id="cd00105">
    <property type="entry name" value="KH-I"/>
    <property type="match status" value="1"/>
</dbReference>
<protein>
    <submittedName>
        <fullName evidence="2">Uncharacterized protein</fullName>
    </submittedName>
</protein>
<feature type="compositionally biased region" description="Polar residues" evidence="1">
    <location>
        <begin position="214"/>
        <end position="223"/>
    </location>
</feature>
<evidence type="ECO:0000256" key="1">
    <source>
        <dbReference type="SAM" id="MobiDB-lite"/>
    </source>
</evidence>
<feature type="compositionally biased region" description="Polar residues" evidence="1">
    <location>
        <begin position="132"/>
        <end position="146"/>
    </location>
</feature>
<sequence length="1053" mass="118840">MLSGSRYCLRSRVVAVADKLPVSAHEPLLFLYPRFFASQFEGSHGKPLTTLPVDALRTKRRPKLLCRSQLKDFHCDTSVRQSSQLAVHQHGSGFGSTSSSAEASETRSSRGVTPTNPVTRGAPAGNEEGKPSANTSGYSASEEVSTTASPVVISRYKFGPIKTPKPEIDIDPELALAKQADLLALAVEGNGPQSNGIETKSEDRTVGKDLLLQSYPSENGNATQRKHVSGRVRSGQYVGLRPKTPMRGMGVRFAALASRTPNTDAHTPKSRVPDNALADIDPTFMSGKSAASGMAPLQIDDADNASRGKHSTGKRAYGSESPQSIPPGTYSRTTTPSTRDPSTRGSKTSSPQLDWLGISNLLKARAVDKPFDPQYFKLCQEVADMLFALSKEAPETPFMTFESQKVIELPEEAVVTLGGDDVENSWDISVVSGCRVHVLPRKEDDYGPMRKVRLLGSPKAVEMGEKQIMAELGYPEGSKRSSLPPFVRFTDKPKAPRVRSVWSTRRMRAGVEGQIERTLRKHGVWMRSPSLLFDRPKKTIDRVDDIPMPESWTIRTFADYVESITTFRHTKSPHRVIYDNGDVHEIIVKNILLRLCQNPENRKYFSARTMTLVIGYLHHHKFFEDIGTLFPVFSDFFTSRTFSTLLRSAAANYNMKLFKTYVNIMKNHHIRPNEWCWVAFIHSIGSEQFKAHFLDEIYNRGILKHPTTIRHAVSATIRYKFRASLKNGERTSEFLTGMARKFGDNWLSTLAVNKMILETTLTKNLEARNEIFRYCFEKQLKLNTNTLNNVLLYYVDTKHARAGVNFFAKFVKLYRPKLSLMTWQLLWFLAVRRRSYALCRVIWRYACLQGSATVGIAKTVMRSLARPLEPDRELTIGQRWFINLGKIVVGVLPVPKFLTENNRLEGQYPSNPKVGVVEHLCTDAENGPPMEWREELAKILVERDLKSGSAHIPSIPLPDLLMRAIDREIFWTRATTDVLLQRKKTIPVPIQPKFWVKDRVLQTEEQHQEEIEDALARSGLEDMLKSDDDFPDLEFRHMIVDYAYDKESRYPPA</sequence>
<dbReference type="AlphaFoldDB" id="A0A0J6F6B6"/>
<feature type="compositionally biased region" description="Low complexity" evidence="1">
    <location>
        <begin position="326"/>
        <end position="346"/>
    </location>
</feature>
<reference evidence="3" key="3">
    <citation type="journal article" date="2010" name="Genome Res.">
        <title>Population genomic sequencing of Coccidioides fungi reveals recent hybridization and transposon control.</title>
        <authorList>
            <person name="Neafsey D.E."/>
            <person name="Barker B.M."/>
            <person name="Sharpton T.J."/>
            <person name="Stajich J.E."/>
            <person name="Park D.J."/>
            <person name="Whiston E."/>
            <person name="Hung C.-Y."/>
            <person name="McMahan C."/>
            <person name="White J."/>
            <person name="Sykes S."/>
            <person name="Heiman D."/>
            <person name="Young S."/>
            <person name="Zeng Q."/>
            <person name="Abouelleil A."/>
            <person name="Aftuck L."/>
            <person name="Bessette D."/>
            <person name="Brown A."/>
            <person name="FitzGerald M."/>
            <person name="Lui A."/>
            <person name="Macdonald J.P."/>
            <person name="Priest M."/>
            <person name="Orbach M.J."/>
            <person name="Galgiani J.N."/>
            <person name="Kirkland T.N."/>
            <person name="Cole G.T."/>
            <person name="Birren B.W."/>
            <person name="Henn M.R."/>
            <person name="Taylor J.W."/>
            <person name="Rounsley S.D."/>
        </authorList>
    </citation>
    <scope>NUCLEOTIDE SEQUENCE [LARGE SCALE GENOMIC DNA]</scope>
    <source>
        <strain evidence="3">RMSCC 3488</strain>
    </source>
</reference>
<feature type="region of interest" description="Disordered" evidence="1">
    <location>
        <begin position="213"/>
        <end position="245"/>
    </location>
</feature>
<gene>
    <name evidence="2" type="ORF">CPAG_00846</name>
</gene>
<reference evidence="3" key="2">
    <citation type="journal article" date="2009" name="Genome Res.">
        <title>Comparative genomic analyses of the human fungal pathogens Coccidioides and their relatives.</title>
        <authorList>
            <person name="Sharpton T.J."/>
            <person name="Stajich J.E."/>
            <person name="Rounsley S.D."/>
            <person name="Gardner M.J."/>
            <person name="Wortman J.R."/>
            <person name="Jordar V.S."/>
            <person name="Maiti R."/>
            <person name="Kodira C.D."/>
            <person name="Neafsey D.E."/>
            <person name="Zeng Q."/>
            <person name="Hung C.-Y."/>
            <person name="McMahan C."/>
            <person name="Muszewska A."/>
            <person name="Grynberg M."/>
            <person name="Mandel M.A."/>
            <person name="Kellner E.M."/>
            <person name="Barker B.M."/>
            <person name="Galgiani J.N."/>
            <person name="Orbach M.J."/>
            <person name="Kirkland T.N."/>
            <person name="Cole G.T."/>
            <person name="Henn M.R."/>
            <person name="Birren B.W."/>
            <person name="Taylor J.W."/>
        </authorList>
    </citation>
    <scope>NUCLEOTIDE SEQUENCE [LARGE SCALE GENOMIC DNA]</scope>
    <source>
        <strain evidence="3">RMSCC 3488</strain>
    </source>
</reference>
<proteinExistence type="predicted"/>
<feature type="region of interest" description="Disordered" evidence="1">
    <location>
        <begin position="84"/>
        <end position="146"/>
    </location>
</feature>
<name>A0A0J6F6B6_COCPO</name>
<evidence type="ECO:0000313" key="3">
    <source>
        <dbReference type="Proteomes" id="UP000054567"/>
    </source>
</evidence>
<dbReference type="OrthoDB" id="4197676at2759"/>
<dbReference type="VEuPathDB" id="FungiDB:CPAG_00846"/>
<dbReference type="EMBL" id="DS268109">
    <property type="protein sequence ID" value="KMM64494.1"/>
    <property type="molecule type" value="Genomic_DNA"/>
</dbReference>
<reference evidence="2 3" key="1">
    <citation type="submission" date="2007-06" db="EMBL/GenBank/DDBJ databases">
        <title>The Genome Sequence of Coccidioides posadasii RMSCC_3488.</title>
        <authorList>
            <consortium name="Coccidioides Genome Resources Consortium"/>
            <consortium name="The Broad Institute Genome Sequencing Platform"/>
            <person name="Henn M.R."/>
            <person name="Sykes S."/>
            <person name="Young S."/>
            <person name="Jaffe D."/>
            <person name="Berlin A."/>
            <person name="Alvarez P."/>
            <person name="Butler J."/>
            <person name="Gnerre S."/>
            <person name="Grabherr M."/>
            <person name="Mauceli E."/>
            <person name="Brockman W."/>
            <person name="Kodira C."/>
            <person name="Alvarado L."/>
            <person name="Zeng Q."/>
            <person name="Crawford M."/>
            <person name="Antoine C."/>
            <person name="Devon K."/>
            <person name="Galgiani J."/>
            <person name="Orsborn K."/>
            <person name="Lewis M.L."/>
            <person name="Nusbaum C."/>
            <person name="Galagan J."/>
            <person name="Birren B."/>
        </authorList>
    </citation>
    <scope>NUCLEOTIDE SEQUENCE [LARGE SCALE GENOMIC DNA]</scope>
    <source>
        <strain evidence="2 3">RMSCC 3488</strain>
    </source>
</reference>
<dbReference type="Proteomes" id="UP000054567">
    <property type="component" value="Unassembled WGS sequence"/>
</dbReference>
<feature type="region of interest" description="Disordered" evidence="1">
    <location>
        <begin position="258"/>
        <end position="351"/>
    </location>
</feature>
<accession>A0A0J6F6B6</accession>
<organism evidence="2 3">
    <name type="scientific">Coccidioides posadasii RMSCC 3488</name>
    <dbReference type="NCBI Taxonomy" id="454284"/>
    <lineage>
        <taxon>Eukaryota</taxon>
        <taxon>Fungi</taxon>
        <taxon>Dikarya</taxon>
        <taxon>Ascomycota</taxon>
        <taxon>Pezizomycotina</taxon>
        <taxon>Eurotiomycetes</taxon>
        <taxon>Eurotiomycetidae</taxon>
        <taxon>Onygenales</taxon>
        <taxon>Onygenaceae</taxon>
        <taxon>Coccidioides</taxon>
    </lineage>
</organism>